<name>A0AAV1X888_LUPLU</name>
<reference evidence="1 2" key="1">
    <citation type="submission" date="2024-03" db="EMBL/GenBank/DDBJ databases">
        <authorList>
            <person name="Martinez-Hernandez J."/>
        </authorList>
    </citation>
    <scope>NUCLEOTIDE SEQUENCE [LARGE SCALE GENOMIC DNA]</scope>
</reference>
<comment type="caution">
    <text evidence="1">The sequence shown here is derived from an EMBL/GenBank/DDBJ whole genome shotgun (WGS) entry which is preliminary data.</text>
</comment>
<accession>A0AAV1X888</accession>
<protein>
    <submittedName>
        <fullName evidence="1">Uncharacterized protein</fullName>
    </submittedName>
</protein>
<sequence length="61" mass="7121">METIDLIQAYVTGKLYKEEMKKITQEEVHGNGKTNKKKIHKITKGSSTRCFSWFSKQQDTK</sequence>
<dbReference type="EMBL" id="CAXHTB010000013">
    <property type="protein sequence ID" value="CAL0317889.1"/>
    <property type="molecule type" value="Genomic_DNA"/>
</dbReference>
<dbReference type="AlphaFoldDB" id="A0AAV1X888"/>
<proteinExistence type="predicted"/>
<evidence type="ECO:0000313" key="1">
    <source>
        <dbReference type="EMBL" id="CAL0317889.1"/>
    </source>
</evidence>
<dbReference type="Proteomes" id="UP001497480">
    <property type="component" value="Unassembled WGS sequence"/>
</dbReference>
<gene>
    <name evidence="1" type="ORF">LLUT_LOCUS18949</name>
</gene>
<evidence type="ECO:0000313" key="2">
    <source>
        <dbReference type="Proteomes" id="UP001497480"/>
    </source>
</evidence>
<organism evidence="1 2">
    <name type="scientific">Lupinus luteus</name>
    <name type="common">European yellow lupine</name>
    <dbReference type="NCBI Taxonomy" id="3873"/>
    <lineage>
        <taxon>Eukaryota</taxon>
        <taxon>Viridiplantae</taxon>
        <taxon>Streptophyta</taxon>
        <taxon>Embryophyta</taxon>
        <taxon>Tracheophyta</taxon>
        <taxon>Spermatophyta</taxon>
        <taxon>Magnoliopsida</taxon>
        <taxon>eudicotyledons</taxon>
        <taxon>Gunneridae</taxon>
        <taxon>Pentapetalae</taxon>
        <taxon>rosids</taxon>
        <taxon>fabids</taxon>
        <taxon>Fabales</taxon>
        <taxon>Fabaceae</taxon>
        <taxon>Papilionoideae</taxon>
        <taxon>50 kb inversion clade</taxon>
        <taxon>genistoids sensu lato</taxon>
        <taxon>core genistoids</taxon>
        <taxon>Genisteae</taxon>
        <taxon>Lupinus</taxon>
    </lineage>
</organism>
<keyword evidence="2" id="KW-1185">Reference proteome</keyword>